<gene>
    <name evidence="1" type="ORF">SAMN06297397_1738</name>
</gene>
<name>A0AC61PLU1_9FIRM</name>
<keyword evidence="2" id="KW-1185">Reference proteome</keyword>
<accession>A0AC61PLU1</accession>
<evidence type="ECO:0000313" key="2">
    <source>
        <dbReference type="Proteomes" id="UP000192328"/>
    </source>
</evidence>
<evidence type="ECO:0000313" key="1">
    <source>
        <dbReference type="EMBL" id="SMC64609.1"/>
    </source>
</evidence>
<dbReference type="EMBL" id="FWXZ01000003">
    <property type="protein sequence ID" value="SMC64609.1"/>
    <property type="molecule type" value="Genomic_DNA"/>
</dbReference>
<organism evidence="1 2">
    <name type="scientific">Aristaeella lactis</name>
    <dbReference type="NCBI Taxonomy" id="3046383"/>
    <lineage>
        <taxon>Bacteria</taxon>
        <taxon>Bacillati</taxon>
        <taxon>Bacillota</taxon>
        <taxon>Clostridia</taxon>
        <taxon>Eubacteriales</taxon>
        <taxon>Aristaeellaceae</taxon>
        <taxon>Aristaeella</taxon>
    </lineage>
</organism>
<protein>
    <submittedName>
        <fullName evidence="1">ABC-type multidrug transport system, ATPase component</fullName>
    </submittedName>
</protein>
<sequence length="453" mass="51576">MEAALGAKILNVLRITFLGAYNTTTAILGAIYLISLWRLFVKCGVKGWWALVPVARVYKLALCADREQEGRTLTTLNAANILANVIMIFTESGSIIYFGCALIDFALFFAMLIYEVRVFRGLARMFNRRKLWVLLWLVAEWFPIAPLLWGFSKKYQPLWKAEEIRDDDVEEFFSGRKAAVLQEGLTINLEERTAREFFRKKTLLRDIHMAIEPGHMVLLLGGSGAGKTTFLNAVNGYERARAEVTLNGRNMYKNYKEMQYDIGFVPQADLIRGSDTVYRTLMDTAMLRLPNSFSRSERKDRVEEVMEMFGLTPVQHNLVSKLSGGQRKRLSIAMEFIPNPTLFILDEPDSGLDGVMARELFKQLRKIADQGKIIIVITHTPDRVADLFDDVIVLAKDAKRTGRLAWFGPVDEARTFFERNTMEEIVKSVNREEEGGDGLADEFIVKYAEVQHA</sequence>
<reference evidence="1" key="1">
    <citation type="submission" date="2017-04" db="EMBL/GenBank/DDBJ databases">
        <authorList>
            <person name="Varghese N."/>
            <person name="Submissions S."/>
        </authorList>
    </citation>
    <scope>NUCLEOTIDE SEQUENCE</scope>
    <source>
        <strain evidence="1">WTE2008</strain>
    </source>
</reference>
<proteinExistence type="predicted"/>
<comment type="caution">
    <text evidence="1">The sequence shown here is derived from an EMBL/GenBank/DDBJ whole genome shotgun (WGS) entry which is preliminary data.</text>
</comment>
<dbReference type="Proteomes" id="UP000192328">
    <property type="component" value="Unassembled WGS sequence"/>
</dbReference>